<dbReference type="Proteomes" id="UP000266673">
    <property type="component" value="Unassembled WGS sequence"/>
</dbReference>
<dbReference type="EMBL" id="QKWP01000026">
    <property type="protein sequence ID" value="RIB29919.1"/>
    <property type="molecule type" value="Genomic_DNA"/>
</dbReference>
<evidence type="ECO:0000313" key="1">
    <source>
        <dbReference type="EMBL" id="RIB29919.1"/>
    </source>
</evidence>
<gene>
    <name evidence="1" type="ORF">C2G38_2154124</name>
</gene>
<accession>A0A397W953</accession>
<sequence>MPCHADTIVKANQIRQTCNEDSKLVTIRAVGVYPVESEDCELDMALFIPLDSEERDPNTQSIFETNEYYCVSGKIVLGNYNGNLRLKMTVASSTHLSIKRDIGSNRCPLKVSLLELFKGLQKKLIVIMRYLVYFSRFKHLMTSTRLVESVIFVVGQMEIIEKDLYVYASNISYVDISTVNKKKVVGSESNPRYTDFSKEKRKSVSDLNFKDVHSSKCVRVVDKNDDCFEYCDEGVNEVNKECIDEGDEYKGNTICNSSNSKCHSAGSDKGKEKVIQPVVHNTRKWSESSKIVKGNEKV</sequence>
<protein>
    <submittedName>
        <fullName evidence="1">Uncharacterized protein</fullName>
    </submittedName>
</protein>
<keyword evidence="2" id="KW-1185">Reference proteome</keyword>
<evidence type="ECO:0000313" key="2">
    <source>
        <dbReference type="Proteomes" id="UP000266673"/>
    </source>
</evidence>
<dbReference type="AlphaFoldDB" id="A0A397W953"/>
<comment type="caution">
    <text evidence="1">The sequence shown here is derived from an EMBL/GenBank/DDBJ whole genome shotgun (WGS) entry which is preliminary data.</text>
</comment>
<reference evidence="1 2" key="1">
    <citation type="submission" date="2018-06" db="EMBL/GenBank/DDBJ databases">
        <title>Comparative genomics reveals the genomic features of Rhizophagus irregularis, R. cerebriforme, R. diaphanum and Gigaspora rosea, and their symbiotic lifestyle signature.</title>
        <authorList>
            <person name="Morin E."/>
            <person name="San Clemente H."/>
            <person name="Chen E.C.H."/>
            <person name="De La Providencia I."/>
            <person name="Hainaut M."/>
            <person name="Kuo A."/>
            <person name="Kohler A."/>
            <person name="Murat C."/>
            <person name="Tang N."/>
            <person name="Roy S."/>
            <person name="Loubradou J."/>
            <person name="Henrissat B."/>
            <person name="Grigoriev I.V."/>
            <person name="Corradi N."/>
            <person name="Roux C."/>
            <person name="Martin F.M."/>
        </authorList>
    </citation>
    <scope>NUCLEOTIDE SEQUENCE [LARGE SCALE GENOMIC DNA]</scope>
    <source>
        <strain evidence="1 2">DAOM 194757</strain>
    </source>
</reference>
<organism evidence="1 2">
    <name type="scientific">Gigaspora rosea</name>
    <dbReference type="NCBI Taxonomy" id="44941"/>
    <lineage>
        <taxon>Eukaryota</taxon>
        <taxon>Fungi</taxon>
        <taxon>Fungi incertae sedis</taxon>
        <taxon>Mucoromycota</taxon>
        <taxon>Glomeromycotina</taxon>
        <taxon>Glomeromycetes</taxon>
        <taxon>Diversisporales</taxon>
        <taxon>Gigasporaceae</taxon>
        <taxon>Gigaspora</taxon>
    </lineage>
</organism>
<proteinExistence type="predicted"/>
<name>A0A397W953_9GLOM</name>